<dbReference type="SUPFAM" id="SSF51735">
    <property type="entry name" value="NAD(P)-binding Rossmann-fold domains"/>
    <property type="match status" value="1"/>
</dbReference>
<dbReference type="Pfam" id="PF01370">
    <property type="entry name" value="Epimerase"/>
    <property type="match status" value="1"/>
</dbReference>
<organism evidence="2">
    <name type="scientific">marine sediment metagenome</name>
    <dbReference type="NCBI Taxonomy" id="412755"/>
    <lineage>
        <taxon>unclassified sequences</taxon>
        <taxon>metagenomes</taxon>
        <taxon>ecological metagenomes</taxon>
    </lineage>
</organism>
<gene>
    <name evidence="2" type="ORF">LCGC14_2244390</name>
</gene>
<dbReference type="CDD" id="cd08946">
    <property type="entry name" value="SDR_e"/>
    <property type="match status" value="1"/>
</dbReference>
<dbReference type="PANTHER" id="PTHR43245">
    <property type="entry name" value="BIFUNCTIONAL POLYMYXIN RESISTANCE PROTEIN ARNA"/>
    <property type="match status" value="1"/>
</dbReference>
<dbReference type="InterPro" id="IPR001509">
    <property type="entry name" value="Epimerase_deHydtase"/>
</dbReference>
<comment type="caution">
    <text evidence="2">The sequence shown here is derived from an EMBL/GenBank/DDBJ whole genome shotgun (WGS) entry which is preliminary data.</text>
</comment>
<dbReference type="AlphaFoldDB" id="A0A0F9FZH3"/>
<proteinExistence type="predicted"/>
<protein>
    <recommendedName>
        <fullName evidence="1">NAD-dependent epimerase/dehydratase domain-containing protein</fullName>
    </recommendedName>
</protein>
<dbReference type="PANTHER" id="PTHR43245:SF23">
    <property type="entry name" value="NAD(P)-BINDING DOMAIN-CONTAINING PROTEIN"/>
    <property type="match status" value="1"/>
</dbReference>
<accession>A0A0F9FZH3</accession>
<feature type="non-terminal residue" evidence="2">
    <location>
        <position position="282"/>
    </location>
</feature>
<evidence type="ECO:0000313" key="2">
    <source>
        <dbReference type="EMBL" id="KKL56542.1"/>
    </source>
</evidence>
<dbReference type="EMBL" id="LAZR01030459">
    <property type="protein sequence ID" value="KKL56542.1"/>
    <property type="molecule type" value="Genomic_DNA"/>
</dbReference>
<reference evidence="2" key="1">
    <citation type="journal article" date="2015" name="Nature">
        <title>Complex archaea that bridge the gap between prokaryotes and eukaryotes.</title>
        <authorList>
            <person name="Spang A."/>
            <person name="Saw J.H."/>
            <person name="Jorgensen S.L."/>
            <person name="Zaremba-Niedzwiedzka K."/>
            <person name="Martijn J."/>
            <person name="Lind A.E."/>
            <person name="van Eijk R."/>
            <person name="Schleper C."/>
            <person name="Guy L."/>
            <person name="Ettema T.J."/>
        </authorList>
    </citation>
    <scope>NUCLEOTIDE SEQUENCE</scope>
</reference>
<sequence>MRIFLTGGAGYIGSVLTEYFLSKNHEVIVLDILRNGSEGVILFKQNPLYTFLNTDFNTALLPIIFKTYSPEIVIHLAAIVGDPNCAKEPELAKKTNIEGVRWVTECCNNQESIEKLFFASTCSVYGYNKKTCIESTKTNPLSLYAETKLEAEEIIRKNSRNGISFRFGTMYGWSPNMRFDLVVNLLTRMAAQQSEFSIFDGSQLRPFLHPHDLAVFFESLFEEDLSGFTGEVFNLVSENLSMLELGELIERTLPYSIMKLDSEKEDNRSYIVRCFKAHSLLG</sequence>
<name>A0A0F9FZH3_9ZZZZ</name>
<dbReference type="InterPro" id="IPR050177">
    <property type="entry name" value="Lipid_A_modif_metabolic_enz"/>
</dbReference>
<feature type="domain" description="NAD-dependent epimerase/dehydratase" evidence="1">
    <location>
        <begin position="3"/>
        <end position="235"/>
    </location>
</feature>
<dbReference type="Gene3D" id="3.40.50.720">
    <property type="entry name" value="NAD(P)-binding Rossmann-like Domain"/>
    <property type="match status" value="1"/>
</dbReference>
<dbReference type="InterPro" id="IPR036291">
    <property type="entry name" value="NAD(P)-bd_dom_sf"/>
</dbReference>
<evidence type="ECO:0000259" key="1">
    <source>
        <dbReference type="Pfam" id="PF01370"/>
    </source>
</evidence>